<keyword evidence="1" id="KW-1133">Transmembrane helix</keyword>
<dbReference type="AlphaFoldDB" id="A0A9P4Q939"/>
<evidence type="ECO:0000313" key="2">
    <source>
        <dbReference type="EMBL" id="KAF2720666.1"/>
    </source>
</evidence>
<keyword evidence="3" id="KW-1185">Reference proteome</keyword>
<reference evidence="2" key="1">
    <citation type="journal article" date="2020" name="Stud. Mycol.">
        <title>101 Dothideomycetes genomes: a test case for predicting lifestyles and emergence of pathogens.</title>
        <authorList>
            <person name="Haridas S."/>
            <person name="Albert R."/>
            <person name="Binder M."/>
            <person name="Bloem J."/>
            <person name="Labutti K."/>
            <person name="Salamov A."/>
            <person name="Andreopoulos B."/>
            <person name="Baker S."/>
            <person name="Barry K."/>
            <person name="Bills G."/>
            <person name="Bluhm B."/>
            <person name="Cannon C."/>
            <person name="Castanera R."/>
            <person name="Culley D."/>
            <person name="Daum C."/>
            <person name="Ezra D."/>
            <person name="Gonzalez J."/>
            <person name="Henrissat B."/>
            <person name="Kuo A."/>
            <person name="Liang C."/>
            <person name="Lipzen A."/>
            <person name="Lutzoni F."/>
            <person name="Magnuson J."/>
            <person name="Mondo S."/>
            <person name="Nolan M."/>
            <person name="Ohm R."/>
            <person name="Pangilinan J."/>
            <person name="Park H.-J."/>
            <person name="Ramirez L."/>
            <person name="Alfaro M."/>
            <person name="Sun H."/>
            <person name="Tritt A."/>
            <person name="Yoshinaga Y."/>
            <person name="Zwiers L.-H."/>
            <person name="Turgeon B."/>
            <person name="Goodwin S."/>
            <person name="Spatafora J."/>
            <person name="Crous P."/>
            <person name="Grigoriev I."/>
        </authorList>
    </citation>
    <scope>NUCLEOTIDE SEQUENCE</scope>
    <source>
        <strain evidence="2">CBS 116435</strain>
    </source>
</reference>
<dbReference type="PANTHER" id="PTHR46082">
    <property type="entry name" value="ATP/GTP-BINDING PROTEIN-RELATED"/>
    <property type="match status" value="1"/>
</dbReference>
<dbReference type="InterPro" id="IPR053137">
    <property type="entry name" value="NLR-like"/>
</dbReference>
<accession>A0A9P4Q939</accession>
<dbReference type="PANTHER" id="PTHR46082:SF6">
    <property type="entry name" value="AAA+ ATPASE DOMAIN-CONTAINING PROTEIN-RELATED"/>
    <property type="match status" value="1"/>
</dbReference>
<proteinExistence type="predicted"/>
<keyword evidence="1" id="KW-0472">Membrane</keyword>
<dbReference type="Gene3D" id="3.40.50.1580">
    <property type="entry name" value="Nucleoside phosphorylase domain"/>
    <property type="match status" value="1"/>
</dbReference>
<name>A0A9P4Q939_9PEZI</name>
<dbReference type="InterPro" id="IPR035994">
    <property type="entry name" value="Nucleoside_phosphorylase_sf"/>
</dbReference>
<dbReference type="EMBL" id="MU003797">
    <property type="protein sequence ID" value="KAF2720666.1"/>
    <property type="molecule type" value="Genomic_DNA"/>
</dbReference>
<evidence type="ECO:0000256" key="1">
    <source>
        <dbReference type="SAM" id="Phobius"/>
    </source>
</evidence>
<keyword evidence="1" id="KW-0812">Transmembrane</keyword>
<dbReference type="GO" id="GO:0009116">
    <property type="term" value="P:nucleoside metabolic process"/>
    <property type="evidence" value="ECO:0007669"/>
    <property type="project" value="InterPro"/>
</dbReference>
<evidence type="ECO:0000313" key="3">
    <source>
        <dbReference type="Proteomes" id="UP000799441"/>
    </source>
</evidence>
<dbReference type="GO" id="GO:0003824">
    <property type="term" value="F:catalytic activity"/>
    <property type="evidence" value="ECO:0007669"/>
    <property type="project" value="InterPro"/>
</dbReference>
<protein>
    <submittedName>
        <fullName evidence="2">Uncharacterized protein</fullName>
    </submittedName>
</protein>
<dbReference type="Proteomes" id="UP000799441">
    <property type="component" value="Unassembled WGS sequence"/>
</dbReference>
<dbReference type="OrthoDB" id="20872at2759"/>
<organism evidence="2 3">
    <name type="scientific">Polychaeton citri CBS 116435</name>
    <dbReference type="NCBI Taxonomy" id="1314669"/>
    <lineage>
        <taxon>Eukaryota</taxon>
        <taxon>Fungi</taxon>
        <taxon>Dikarya</taxon>
        <taxon>Ascomycota</taxon>
        <taxon>Pezizomycotina</taxon>
        <taxon>Dothideomycetes</taxon>
        <taxon>Dothideomycetidae</taxon>
        <taxon>Capnodiales</taxon>
        <taxon>Capnodiaceae</taxon>
        <taxon>Polychaeton</taxon>
    </lineage>
</organism>
<comment type="caution">
    <text evidence="2">The sequence shown here is derived from an EMBL/GenBank/DDBJ whole genome shotgun (WGS) entry which is preliminary data.</text>
</comment>
<sequence length="122" mass="13470">MGVKLSEQDYRMGMICAFSLEKVAVESVLDLHYGILPREVGDHNFYSSGQISPHNVIIASLGEENCNIVSASSAANDIWCFFPHVMVWIVVSIAGAIPVKSHKRRTCTIKTLSLALQRANHQ</sequence>
<gene>
    <name evidence="2" type="ORF">K431DRAFT_88620</name>
</gene>
<feature type="transmembrane region" description="Helical" evidence="1">
    <location>
        <begin position="81"/>
        <end position="99"/>
    </location>
</feature>